<dbReference type="InterPro" id="IPR044876">
    <property type="entry name" value="HRDC_dom_sf"/>
</dbReference>
<dbReference type="InterPro" id="IPR049559">
    <property type="entry name" value="Rrp6p-like_exo"/>
</dbReference>
<dbReference type="GO" id="GO:0000176">
    <property type="term" value="C:nuclear exosome (RNase complex)"/>
    <property type="evidence" value="ECO:0007669"/>
    <property type="project" value="InterPro"/>
</dbReference>
<dbReference type="GO" id="GO:0003727">
    <property type="term" value="F:single-stranded RNA binding"/>
    <property type="evidence" value="ECO:0007669"/>
    <property type="project" value="TreeGrafter"/>
</dbReference>
<dbReference type="GeneID" id="18816613"/>
<keyword evidence="3" id="KW-0540">Nuclease</keyword>
<dbReference type="CDD" id="cd06147">
    <property type="entry name" value="Rrp6p_like_exo"/>
    <property type="match status" value="1"/>
</dbReference>
<dbReference type="GO" id="GO:0071038">
    <property type="term" value="P:TRAMP-dependent tRNA surveillance pathway"/>
    <property type="evidence" value="ECO:0007669"/>
    <property type="project" value="TreeGrafter"/>
</dbReference>
<dbReference type="KEGG" id="sla:SERLADRAFT_450051"/>
<dbReference type="Proteomes" id="UP000008064">
    <property type="component" value="Unassembled WGS sequence"/>
</dbReference>
<evidence type="ECO:0000256" key="5">
    <source>
        <dbReference type="ARBA" id="ARBA00022835"/>
    </source>
</evidence>
<dbReference type="GO" id="GO:0071040">
    <property type="term" value="P:nuclear polyadenylation-dependent antisense transcript catabolic process"/>
    <property type="evidence" value="ECO:0007669"/>
    <property type="project" value="TreeGrafter"/>
</dbReference>
<evidence type="ECO:0000256" key="9">
    <source>
        <dbReference type="SAM" id="MobiDB-lite"/>
    </source>
</evidence>
<evidence type="ECO:0000256" key="1">
    <source>
        <dbReference type="ARBA" id="ARBA00004123"/>
    </source>
</evidence>
<gene>
    <name evidence="11" type="ORF">SERLADRAFT_450051</name>
</gene>
<dbReference type="GO" id="GO:0071051">
    <property type="term" value="P:poly(A)-dependent snoRNA 3'-end processing"/>
    <property type="evidence" value="ECO:0007669"/>
    <property type="project" value="TreeGrafter"/>
</dbReference>
<keyword evidence="2" id="KW-0698">rRNA processing</keyword>
<dbReference type="FunFam" id="3.30.420.10:FF:000059">
    <property type="entry name" value="Exosome complex exonuclease Rrp6"/>
    <property type="match status" value="1"/>
</dbReference>
<dbReference type="OrthoDB" id="2250022at2759"/>
<dbReference type="SMART" id="SM00341">
    <property type="entry name" value="HRDC"/>
    <property type="match status" value="1"/>
</dbReference>
<dbReference type="GO" id="GO:0071039">
    <property type="term" value="P:nuclear polyadenylation-dependent CUT catabolic process"/>
    <property type="evidence" value="ECO:0007669"/>
    <property type="project" value="TreeGrafter"/>
</dbReference>
<accession>F8NYP8</accession>
<dbReference type="InterPro" id="IPR002121">
    <property type="entry name" value="HRDC_dom"/>
</dbReference>
<dbReference type="Gene3D" id="3.30.420.10">
    <property type="entry name" value="Ribonuclease H-like superfamily/Ribonuclease H"/>
    <property type="match status" value="1"/>
</dbReference>
<keyword evidence="6" id="KW-0269">Exonuclease</keyword>
<dbReference type="SUPFAM" id="SSF47819">
    <property type="entry name" value="HRDC-like"/>
    <property type="match status" value="1"/>
</dbReference>
<dbReference type="InterPro" id="IPR045092">
    <property type="entry name" value="Rrp6-like"/>
</dbReference>
<protein>
    <recommendedName>
        <fullName evidence="10">HRDC domain-containing protein</fullName>
    </recommendedName>
</protein>
<dbReference type="SMART" id="SM00474">
    <property type="entry name" value="35EXOc"/>
    <property type="match status" value="1"/>
</dbReference>
<dbReference type="InterPro" id="IPR012337">
    <property type="entry name" value="RNaseH-like_sf"/>
</dbReference>
<evidence type="ECO:0000256" key="8">
    <source>
        <dbReference type="ARBA" id="ARBA00043957"/>
    </source>
</evidence>
<dbReference type="GO" id="GO:0071044">
    <property type="term" value="P:histone mRNA catabolic process"/>
    <property type="evidence" value="ECO:0007669"/>
    <property type="project" value="TreeGrafter"/>
</dbReference>
<dbReference type="InterPro" id="IPR012588">
    <property type="entry name" value="Exosome-assoc_fac_Rrp6_N"/>
</dbReference>
<dbReference type="RefSeq" id="XP_007319481.1">
    <property type="nucleotide sequence ID" value="XM_007319419.1"/>
</dbReference>
<dbReference type="HOGENOM" id="CLU_010129_3_0_1"/>
<comment type="similarity">
    <text evidence="8">Belongs to the exosome component 10/RRP6 family.</text>
</comment>
<dbReference type="GO" id="GO:0071036">
    <property type="term" value="P:nuclear polyadenylation-dependent snoRNA catabolic process"/>
    <property type="evidence" value="ECO:0007669"/>
    <property type="project" value="TreeGrafter"/>
</dbReference>
<name>F8NYP8_SERL9</name>
<evidence type="ECO:0000259" key="10">
    <source>
        <dbReference type="PROSITE" id="PS50967"/>
    </source>
</evidence>
<feature type="region of interest" description="Disordered" evidence="9">
    <location>
        <begin position="744"/>
        <end position="819"/>
    </location>
</feature>
<dbReference type="EMBL" id="GL945435">
    <property type="protein sequence ID" value="EGO23719.1"/>
    <property type="molecule type" value="Genomic_DNA"/>
</dbReference>
<dbReference type="InterPro" id="IPR010997">
    <property type="entry name" value="HRDC-like_sf"/>
</dbReference>
<feature type="region of interest" description="Disordered" evidence="9">
    <location>
        <begin position="853"/>
        <end position="879"/>
    </location>
</feature>
<dbReference type="InterPro" id="IPR036397">
    <property type="entry name" value="RNaseH_sf"/>
</dbReference>
<evidence type="ECO:0000256" key="2">
    <source>
        <dbReference type="ARBA" id="ARBA00022552"/>
    </source>
</evidence>
<dbReference type="InterPro" id="IPR002562">
    <property type="entry name" value="3'-5'_exonuclease_dom"/>
</dbReference>
<evidence type="ECO:0000256" key="6">
    <source>
        <dbReference type="ARBA" id="ARBA00022839"/>
    </source>
</evidence>
<dbReference type="GO" id="GO:0000166">
    <property type="term" value="F:nucleotide binding"/>
    <property type="evidence" value="ECO:0007669"/>
    <property type="project" value="InterPro"/>
</dbReference>
<dbReference type="FunFam" id="1.10.150.80:FF:000001">
    <property type="entry name" value="Putative exosome component 10"/>
    <property type="match status" value="1"/>
</dbReference>
<evidence type="ECO:0000256" key="4">
    <source>
        <dbReference type="ARBA" id="ARBA00022801"/>
    </source>
</evidence>
<keyword evidence="4" id="KW-0378">Hydrolase</keyword>
<organism>
    <name type="scientific">Serpula lacrymans var. lacrymans (strain S7.9)</name>
    <name type="common">Dry rot fungus</name>
    <dbReference type="NCBI Taxonomy" id="578457"/>
    <lineage>
        <taxon>Eukaryota</taxon>
        <taxon>Fungi</taxon>
        <taxon>Dikarya</taxon>
        <taxon>Basidiomycota</taxon>
        <taxon>Agaricomycotina</taxon>
        <taxon>Agaricomycetes</taxon>
        <taxon>Agaricomycetidae</taxon>
        <taxon>Boletales</taxon>
        <taxon>Coniophorineae</taxon>
        <taxon>Serpulaceae</taxon>
        <taxon>Serpula</taxon>
    </lineage>
</organism>
<dbReference type="PROSITE" id="PS50967">
    <property type="entry name" value="HRDC"/>
    <property type="match status" value="1"/>
</dbReference>
<dbReference type="GO" id="GO:0000467">
    <property type="term" value="P:exonucleolytic trimming to generate mature 3'-end of 5.8S rRNA from tricistronic rRNA transcript (SSU-rRNA, 5.8S rRNA, LSU-rRNA)"/>
    <property type="evidence" value="ECO:0007669"/>
    <property type="project" value="InterPro"/>
</dbReference>
<dbReference type="Pfam" id="PF08066">
    <property type="entry name" value="PMC2NT"/>
    <property type="match status" value="1"/>
</dbReference>
<reference evidence="11" key="1">
    <citation type="submission" date="2011-04" db="EMBL/GenBank/DDBJ databases">
        <title>Evolution of plant cell wall degrading machinery underlies the functional diversity of forest fungi.</title>
        <authorList>
            <consortium name="US DOE Joint Genome Institute (JGI-PGF)"/>
            <person name="Eastwood D.C."/>
            <person name="Floudas D."/>
            <person name="Binder M."/>
            <person name="Majcherczyk A."/>
            <person name="Schneider P."/>
            <person name="Aerts A."/>
            <person name="Asiegbu F.O."/>
            <person name="Baker S.E."/>
            <person name="Barry K."/>
            <person name="Bendiksby M."/>
            <person name="Blumentritt M."/>
            <person name="Coutinho P.M."/>
            <person name="Cullen D."/>
            <person name="Cullen D."/>
            <person name="Gathman A."/>
            <person name="Goodell B."/>
            <person name="Henrissat B."/>
            <person name="Ihrmark K."/>
            <person name="Kauserud H."/>
            <person name="Kohler A."/>
            <person name="LaButti K."/>
            <person name="Lapidus A."/>
            <person name="Lavin J.L."/>
            <person name="Lee Y.-H."/>
            <person name="Lindquist E."/>
            <person name="Lilly W."/>
            <person name="Lucas S."/>
            <person name="Morin E."/>
            <person name="Murat C."/>
            <person name="Oguiza J.A."/>
            <person name="Park J."/>
            <person name="Pisabarro A.G."/>
            <person name="Riley R."/>
            <person name="Rosling A."/>
            <person name="Salamov A."/>
            <person name="Schmidt O."/>
            <person name="Schmutz J."/>
            <person name="Skrede I."/>
            <person name="Stenlid J."/>
            <person name="Wiebenga A."/>
            <person name="Xie X."/>
            <person name="Kues U."/>
            <person name="Hibbett D.S."/>
            <person name="Hoffmeister D."/>
            <person name="Hogberg N."/>
            <person name="Martin F."/>
            <person name="Grigoriev I.V."/>
            <person name="Watkinson S.C."/>
        </authorList>
    </citation>
    <scope>NUCLEOTIDE SEQUENCE</scope>
    <source>
        <strain evidence="11">S7.9</strain>
    </source>
</reference>
<dbReference type="Pfam" id="PF00570">
    <property type="entry name" value="HRDC"/>
    <property type="match status" value="1"/>
</dbReference>
<dbReference type="GO" id="GO:0071035">
    <property type="term" value="P:nuclear polyadenylation-dependent rRNA catabolic process"/>
    <property type="evidence" value="ECO:0007669"/>
    <property type="project" value="TreeGrafter"/>
</dbReference>
<sequence>MENQGGGLSPSSFDDYNAKLQAAALKATKYALSLPSDLTFHQTMNSDLAEDLDSFSSRVLSMANDLLALVETTGSSNSTRAKGKMKLESQDDVVDNFHSLVVDSMDQLLERTDTCLDEFLGRRKAPAIAINPTQLPLQKSHKPNASRGRLDPTWQHASHLPKPQLSFKTKVDNTVDSPWHPTLRHKYNAQVPLGYIYRDSEEDADSTKLNLHPYQYEIKHTPYPPSMFQIRSPQPPKILEETPLSWVSTSADFSAMLEKLRQATELAVDLEHHSYRTFSGFLCLMQISTRDEDFIVDTLALREELSELNEVFTDPRIVKVFHGAESDIVWLQQDFNLYIVNLFDTFHASKAIGFPKHGLASLLEMYCDFTPDKQYQLADWRMRPLPDEMLAYARSDTHYLLFIYDNLRNALIDLAQSRAQSSQNESSSGPAADPAHALIRQVLFRSEETALRVYERELYDAEDGSGPGGWDGLARKWNKGTLMASARGSVRQEVYRSVHAWRDRVSREEDESTRYVLPNHYLFQLAEQPPSDMPALLAFFQHVPPVIRRRAKELLDSVRDAVARYGGSNATLIEKTESITISEDTVITDLPSPNIVDQIGKPAVEAAISRLWPSTTSTSSITTQSSSLLGSTASSSVKSRQVAYSALRSSLFGPKLTPAVPPSDVNTQFKDIVSRIHSTLVIVPSAPKIVSQIVETTDQKVVQTGSTLTATATKTAAISHTDLHPNGSAGPMEIPYVPQRQRQANLKDEPIDDSIVIVGQARQKKRKRPKTLNAHEREPGAAPDESDAGALSNPKKAKKEEREQAKEISTSSPDIEPFDYSVAPNMLDNGHLPREGINKRNLKRAQKKNREAAIDYGNFRAPPQAYREVKSGNKTHTFK</sequence>
<dbReference type="SUPFAM" id="SSF53098">
    <property type="entry name" value="Ribonuclease H-like"/>
    <property type="match status" value="1"/>
</dbReference>
<keyword evidence="7" id="KW-0539">Nucleus</keyword>
<dbReference type="Gene3D" id="1.10.150.80">
    <property type="entry name" value="HRDC domain"/>
    <property type="match status" value="1"/>
</dbReference>
<feature type="domain" description="HRDC" evidence="10">
    <location>
        <begin position="488"/>
        <end position="568"/>
    </location>
</feature>
<dbReference type="PANTHER" id="PTHR12124:SF47">
    <property type="entry name" value="EXOSOME COMPONENT 10"/>
    <property type="match status" value="1"/>
</dbReference>
<dbReference type="PANTHER" id="PTHR12124">
    <property type="entry name" value="POLYMYOSITIS/SCLERODERMA AUTOANTIGEN-RELATED"/>
    <property type="match status" value="1"/>
</dbReference>
<evidence type="ECO:0000256" key="7">
    <source>
        <dbReference type="ARBA" id="ARBA00023242"/>
    </source>
</evidence>
<dbReference type="AlphaFoldDB" id="F8NYP8"/>
<keyword evidence="5" id="KW-0271">Exosome</keyword>
<evidence type="ECO:0000256" key="3">
    <source>
        <dbReference type="ARBA" id="ARBA00022722"/>
    </source>
</evidence>
<dbReference type="GO" id="GO:0071037">
    <property type="term" value="P:nuclear polyadenylation-dependent snRNA catabolic process"/>
    <property type="evidence" value="ECO:0007669"/>
    <property type="project" value="TreeGrafter"/>
</dbReference>
<dbReference type="GO" id="GO:0005730">
    <property type="term" value="C:nucleolus"/>
    <property type="evidence" value="ECO:0007669"/>
    <property type="project" value="TreeGrafter"/>
</dbReference>
<comment type="subcellular location">
    <subcellularLocation>
        <location evidence="1">Nucleus</location>
    </subcellularLocation>
</comment>
<proteinExistence type="inferred from homology"/>
<dbReference type="Pfam" id="PF01612">
    <property type="entry name" value="DNA_pol_A_exo1"/>
    <property type="match status" value="1"/>
</dbReference>
<evidence type="ECO:0000313" key="11">
    <source>
        <dbReference type="EMBL" id="EGO23719.1"/>
    </source>
</evidence>
<dbReference type="GO" id="GO:0000175">
    <property type="term" value="F:3'-5'-RNA exonuclease activity"/>
    <property type="evidence" value="ECO:0007669"/>
    <property type="project" value="InterPro"/>
</dbReference>